<dbReference type="Pfam" id="PF12697">
    <property type="entry name" value="Abhydrolase_6"/>
    <property type="match status" value="1"/>
</dbReference>
<name>A0A327K8X0_9BRAD</name>
<keyword evidence="1" id="KW-0378">Hydrolase</keyword>
<dbReference type="PRINTS" id="PR00111">
    <property type="entry name" value="ABHYDROLASE"/>
</dbReference>
<dbReference type="SUPFAM" id="SSF53474">
    <property type="entry name" value="alpha/beta-Hydrolases"/>
    <property type="match status" value="1"/>
</dbReference>
<proteinExistence type="predicted"/>
<dbReference type="RefSeq" id="WP_111358912.1">
    <property type="nucleotide sequence ID" value="NZ_NHSK01000258.1"/>
</dbReference>
<gene>
    <name evidence="3" type="ORF">CH338_20195</name>
</gene>
<dbReference type="InterPro" id="IPR000073">
    <property type="entry name" value="AB_hydrolase_1"/>
</dbReference>
<evidence type="ECO:0000256" key="1">
    <source>
        <dbReference type="ARBA" id="ARBA00022801"/>
    </source>
</evidence>
<accession>A0A327K8X0</accession>
<sequence length="258" mass="27316">MTDLPTGPIALHVSGFGTPLVLLHGLGCDHRSWDFAAPLADRFRLVSYDLPGHGATPVPAEPYTVEDLAQQLADLFRAQRIGRAHVVGMSLGGLVAQHFAAHFPALVDRLVLIDTIPRYTAEMREAWLERAAAARAGGVASLTEGLLPNWFSPAAIAADGAGVRYFRAALAGCPTEGYALACEALAAADLLAEASRIAAPTLILCGSDDRTPFVEGAHWLAGTIPHARVVEIPGTRHAAVLERPDLVLPQLREFLTGG</sequence>
<dbReference type="GO" id="GO:0016787">
    <property type="term" value="F:hydrolase activity"/>
    <property type="evidence" value="ECO:0007669"/>
    <property type="project" value="UniProtKB-KW"/>
</dbReference>
<dbReference type="InterPro" id="IPR050266">
    <property type="entry name" value="AB_hydrolase_sf"/>
</dbReference>
<dbReference type="Proteomes" id="UP000248863">
    <property type="component" value="Unassembled WGS sequence"/>
</dbReference>
<comment type="caution">
    <text evidence="3">The sequence shown here is derived from an EMBL/GenBank/DDBJ whole genome shotgun (WGS) entry which is preliminary data.</text>
</comment>
<dbReference type="AlphaFoldDB" id="A0A327K8X0"/>
<dbReference type="PANTHER" id="PTHR43798:SF31">
    <property type="entry name" value="AB HYDROLASE SUPERFAMILY PROTEIN YCLE"/>
    <property type="match status" value="1"/>
</dbReference>
<feature type="domain" description="AB hydrolase-1" evidence="2">
    <location>
        <begin position="20"/>
        <end position="247"/>
    </location>
</feature>
<evidence type="ECO:0000313" key="3">
    <source>
        <dbReference type="EMBL" id="RAI34877.1"/>
    </source>
</evidence>
<protein>
    <recommendedName>
        <fullName evidence="2">AB hydrolase-1 domain-containing protein</fullName>
    </recommendedName>
</protein>
<dbReference type="GO" id="GO:0016020">
    <property type="term" value="C:membrane"/>
    <property type="evidence" value="ECO:0007669"/>
    <property type="project" value="TreeGrafter"/>
</dbReference>
<evidence type="ECO:0000259" key="2">
    <source>
        <dbReference type="Pfam" id="PF12697"/>
    </source>
</evidence>
<dbReference type="InterPro" id="IPR029058">
    <property type="entry name" value="AB_hydrolase_fold"/>
</dbReference>
<keyword evidence="4" id="KW-1185">Reference proteome</keyword>
<dbReference type="OrthoDB" id="8680283at2"/>
<evidence type="ECO:0000313" key="4">
    <source>
        <dbReference type="Proteomes" id="UP000248863"/>
    </source>
</evidence>
<dbReference type="EMBL" id="NPEU01000287">
    <property type="protein sequence ID" value="RAI34877.1"/>
    <property type="molecule type" value="Genomic_DNA"/>
</dbReference>
<reference evidence="3 4" key="1">
    <citation type="submission" date="2017-07" db="EMBL/GenBank/DDBJ databases">
        <title>Draft Genome Sequences of Select Purple Nonsulfur Bacteria.</title>
        <authorList>
            <person name="Lasarre B."/>
            <person name="Mckinlay J.B."/>
        </authorList>
    </citation>
    <scope>NUCLEOTIDE SEQUENCE [LARGE SCALE GENOMIC DNA]</scope>
    <source>
        <strain evidence="3 4">DSM 11907</strain>
    </source>
</reference>
<dbReference type="PANTHER" id="PTHR43798">
    <property type="entry name" value="MONOACYLGLYCEROL LIPASE"/>
    <property type="match status" value="1"/>
</dbReference>
<organism evidence="3 4">
    <name type="scientific">Rhodoplanes elegans</name>
    <dbReference type="NCBI Taxonomy" id="29408"/>
    <lineage>
        <taxon>Bacteria</taxon>
        <taxon>Pseudomonadati</taxon>
        <taxon>Pseudomonadota</taxon>
        <taxon>Alphaproteobacteria</taxon>
        <taxon>Hyphomicrobiales</taxon>
        <taxon>Nitrobacteraceae</taxon>
        <taxon>Rhodoplanes</taxon>
    </lineage>
</organism>
<dbReference type="Gene3D" id="3.40.50.1820">
    <property type="entry name" value="alpha/beta hydrolase"/>
    <property type="match status" value="1"/>
</dbReference>